<dbReference type="InterPro" id="IPR015300">
    <property type="entry name" value="DNA-bd_pseudobarrel_sf"/>
</dbReference>
<sequence>MNAPQSLASDGDPWLFSDGLIPPHFFYMVADVDMYVVEVKIILDIHMFLASLVITVAEVEDPQMGDQRHQPISNPTIELQGDEFWPLSKKPFFEVIIRKANVKPSYQMVIPAKFQPTLPSCSIPTVLTFGGKNWEMTYTGGSIQRKFDINWREFVNDNNLKVGDACVFELLECSSTKVVFRVQILRGDIPSELLGNLKGDTVDAPIIID</sequence>
<evidence type="ECO:0000256" key="4">
    <source>
        <dbReference type="ARBA" id="ARBA00023163"/>
    </source>
</evidence>
<keyword evidence="8" id="KW-1185">Reference proteome</keyword>
<dbReference type="InterPro" id="IPR003340">
    <property type="entry name" value="B3_DNA-bd"/>
</dbReference>
<dbReference type="PROSITE" id="PS50863">
    <property type="entry name" value="B3"/>
    <property type="match status" value="1"/>
</dbReference>
<dbReference type="GO" id="GO:0003677">
    <property type="term" value="F:DNA binding"/>
    <property type="evidence" value="ECO:0007669"/>
    <property type="project" value="UniProtKB-KW"/>
</dbReference>
<dbReference type="SUPFAM" id="SSF101936">
    <property type="entry name" value="DNA-binding pseudobarrel domain"/>
    <property type="match status" value="1"/>
</dbReference>
<dbReference type="Proteomes" id="UP000290289">
    <property type="component" value="Chromosome 7"/>
</dbReference>
<feature type="domain" description="TF-B3" evidence="6">
    <location>
        <begin position="93"/>
        <end position="188"/>
    </location>
</feature>
<protein>
    <recommendedName>
        <fullName evidence="6">TF-B3 domain-containing protein</fullName>
    </recommendedName>
</protein>
<dbReference type="PANTHER" id="PTHR31391:SF64">
    <property type="entry name" value="B3 DOMAIN-CONTAINING PROTEIN OS06G0112300"/>
    <property type="match status" value="1"/>
</dbReference>
<comment type="subcellular location">
    <subcellularLocation>
        <location evidence="1">Nucleus</location>
    </subcellularLocation>
</comment>
<accession>A0A498JBT7</accession>
<keyword evidence="2" id="KW-0805">Transcription regulation</keyword>
<dbReference type="GO" id="GO:0005634">
    <property type="term" value="C:nucleus"/>
    <property type="evidence" value="ECO:0007669"/>
    <property type="project" value="UniProtKB-SubCell"/>
</dbReference>
<evidence type="ECO:0000256" key="1">
    <source>
        <dbReference type="ARBA" id="ARBA00004123"/>
    </source>
</evidence>
<gene>
    <name evidence="7" type="ORF">DVH24_013774</name>
</gene>
<name>A0A498JBT7_MALDO</name>
<dbReference type="InterPro" id="IPR044837">
    <property type="entry name" value="REM16-like"/>
</dbReference>
<dbReference type="CDD" id="cd10017">
    <property type="entry name" value="B3_DNA"/>
    <property type="match status" value="1"/>
</dbReference>
<evidence type="ECO:0000256" key="5">
    <source>
        <dbReference type="ARBA" id="ARBA00023242"/>
    </source>
</evidence>
<evidence type="ECO:0000256" key="2">
    <source>
        <dbReference type="ARBA" id="ARBA00023015"/>
    </source>
</evidence>
<dbReference type="Pfam" id="PF02362">
    <property type="entry name" value="B3"/>
    <property type="match status" value="1"/>
</dbReference>
<evidence type="ECO:0000313" key="8">
    <source>
        <dbReference type="Proteomes" id="UP000290289"/>
    </source>
</evidence>
<dbReference type="EMBL" id="RDQH01000333">
    <property type="protein sequence ID" value="RXH93198.1"/>
    <property type="molecule type" value="Genomic_DNA"/>
</dbReference>
<reference evidence="7 8" key="1">
    <citation type="submission" date="2018-10" db="EMBL/GenBank/DDBJ databases">
        <title>A high-quality apple genome assembly.</title>
        <authorList>
            <person name="Hu J."/>
        </authorList>
    </citation>
    <scope>NUCLEOTIDE SEQUENCE [LARGE SCALE GENOMIC DNA]</scope>
    <source>
        <strain evidence="8">cv. HFTH1</strain>
        <tissue evidence="7">Young leaf</tissue>
    </source>
</reference>
<evidence type="ECO:0000313" key="7">
    <source>
        <dbReference type="EMBL" id="RXH93198.1"/>
    </source>
</evidence>
<keyword evidence="4" id="KW-0804">Transcription</keyword>
<dbReference type="AlphaFoldDB" id="A0A498JBT7"/>
<evidence type="ECO:0000259" key="6">
    <source>
        <dbReference type="PROSITE" id="PS50863"/>
    </source>
</evidence>
<comment type="caution">
    <text evidence="7">The sequence shown here is derived from an EMBL/GenBank/DDBJ whole genome shotgun (WGS) entry which is preliminary data.</text>
</comment>
<evidence type="ECO:0000256" key="3">
    <source>
        <dbReference type="ARBA" id="ARBA00023125"/>
    </source>
</evidence>
<proteinExistence type="predicted"/>
<organism evidence="7 8">
    <name type="scientific">Malus domestica</name>
    <name type="common">Apple</name>
    <name type="synonym">Pyrus malus</name>
    <dbReference type="NCBI Taxonomy" id="3750"/>
    <lineage>
        <taxon>Eukaryota</taxon>
        <taxon>Viridiplantae</taxon>
        <taxon>Streptophyta</taxon>
        <taxon>Embryophyta</taxon>
        <taxon>Tracheophyta</taxon>
        <taxon>Spermatophyta</taxon>
        <taxon>Magnoliopsida</taxon>
        <taxon>eudicotyledons</taxon>
        <taxon>Gunneridae</taxon>
        <taxon>Pentapetalae</taxon>
        <taxon>rosids</taxon>
        <taxon>fabids</taxon>
        <taxon>Rosales</taxon>
        <taxon>Rosaceae</taxon>
        <taxon>Amygdaloideae</taxon>
        <taxon>Maleae</taxon>
        <taxon>Malus</taxon>
    </lineage>
</organism>
<keyword evidence="3" id="KW-0238">DNA-binding</keyword>
<dbReference type="PANTHER" id="PTHR31391">
    <property type="entry name" value="B3 DOMAIN-CONTAINING PROTEIN OS11G0197600-RELATED"/>
    <property type="match status" value="1"/>
</dbReference>
<dbReference type="Gene3D" id="2.40.330.10">
    <property type="entry name" value="DNA-binding pseudobarrel domain"/>
    <property type="match status" value="1"/>
</dbReference>
<keyword evidence="5" id="KW-0539">Nucleus</keyword>
<dbReference type="SMART" id="SM01019">
    <property type="entry name" value="B3"/>
    <property type="match status" value="1"/>
</dbReference>